<organism evidence="13 14">
    <name type="scientific">Galdieria yellowstonensis</name>
    <dbReference type="NCBI Taxonomy" id="3028027"/>
    <lineage>
        <taxon>Eukaryota</taxon>
        <taxon>Rhodophyta</taxon>
        <taxon>Bangiophyceae</taxon>
        <taxon>Galdieriales</taxon>
        <taxon>Galdieriaceae</taxon>
        <taxon>Galdieria</taxon>
    </lineage>
</organism>
<dbReference type="Pfam" id="PF01406">
    <property type="entry name" value="tRNA-synt_1e"/>
    <property type="match status" value="1"/>
</dbReference>
<keyword evidence="9" id="KW-0030">Aminoacyl-tRNA synthetase</keyword>
<name>A0AAV9I908_9RHOD</name>
<comment type="caution">
    <text evidence="13">The sequence shown here is derived from an EMBL/GenBank/DDBJ whole genome shotgun (WGS) entry which is preliminary data.</text>
</comment>
<feature type="compositionally biased region" description="Basic and acidic residues" evidence="11">
    <location>
        <begin position="763"/>
        <end position="780"/>
    </location>
</feature>
<dbReference type="PRINTS" id="PR00983">
    <property type="entry name" value="TRNASYNTHCYS"/>
</dbReference>
<dbReference type="InterPro" id="IPR014729">
    <property type="entry name" value="Rossmann-like_a/b/a_fold"/>
</dbReference>
<evidence type="ECO:0000256" key="7">
    <source>
        <dbReference type="ARBA" id="ARBA00022840"/>
    </source>
</evidence>
<keyword evidence="8" id="KW-0648">Protein biosynthesis</keyword>
<keyword evidence="14" id="KW-1185">Reference proteome</keyword>
<dbReference type="GO" id="GO:0006423">
    <property type="term" value="P:cysteinyl-tRNA aminoacylation"/>
    <property type="evidence" value="ECO:0007669"/>
    <property type="project" value="InterPro"/>
</dbReference>
<evidence type="ECO:0000256" key="6">
    <source>
        <dbReference type="ARBA" id="ARBA00022833"/>
    </source>
</evidence>
<dbReference type="PANTHER" id="PTHR10890">
    <property type="entry name" value="CYSTEINYL-TRNA SYNTHETASE"/>
    <property type="match status" value="1"/>
</dbReference>
<dbReference type="PANTHER" id="PTHR10890:SF3">
    <property type="entry name" value="CYSTEINE--TRNA LIGASE, CYTOPLASMIC"/>
    <property type="match status" value="1"/>
</dbReference>
<accession>A0AAV9I908</accession>
<dbReference type="GO" id="GO:0046872">
    <property type="term" value="F:metal ion binding"/>
    <property type="evidence" value="ECO:0007669"/>
    <property type="project" value="UniProtKB-KW"/>
</dbReference>
<feature type="compositionally biased region" description="Basic and acidic residues" evidence="11">
    <location>
        <begin position="787"/>
        <end position="801"/>
    </location>
</feature>
<dbReference type="SUPFAM" id="SSF47323">
    <property type="entry name" value="Anticodon-binding domain of a subclass of class I aminoacyl-tRNA synthetases"/>
    <property type="match status" value="1"/>
</dbReference>
<dbReference type="InterPro" id="IPR024909">
    <property type="entry name" value="Cys-tRNA/MSH_ligase"/>
</dbReference>
<dbReference type="GO" id="GO:0004817">
    <property type="term" value="F:cysteine-tRNA ligase activity"/>
    <property type="evidence" value="ECO:0007669"/>
    <property type="project" value="UniProtKB-EC"/>
</dbReference>
<evidence type="ECO:0000256" key="5">
    <source>
        <dbReference type="ARBA" id="ARBA00022741"/>
    </source>
</evidence>
<dbReference type="HAMAP" id="MF_00041">
    <property type="entry name" value="Cys_tRNA_synth"/>
    <property type="match status" value="1"/>
</dbReference>
<evidence type="ECO:0000256" key="9">
    <source>
        <dbReference type="ARBA" id="ARBA00023146"/>
    </source>
</evidence>
<keyword evidence="3" id="KW-0436">Ligase</keyword>
<dbReference type="FunFam" id="3.40.50.620:FF:000027">
    <property type="entry name" value="Cysteine--tRNA ligase, cytoplasmic"/>
    <property type="match status" value="1"/>
</dbReference>
<evidence type="ECO:0000256" key="1">
    <source>
        <dbReference type="ARBA" id="ARBA00001947"/>
    </source>
</evidence>
<dbReference type="Proteomes" id="UP001300502">
    <property type="component" value="Unassembled WGS sequence"/>
</dbReference>
<feature type="region of interest" description="Disordered" evidence="11">
    <location>
        <begin position="737"/>
        <end position="810"/>
    </location>
</feature>
<feature type="domain" description="tRNA synthetases class I catalytic" evidence="12">
    <location>
        <begin position="24"/>
        <end position="329"/>
    </location>
</feature>
<keyword evidence="5" id="KW-0547">Nucleotide-binding</keyword>
<evidence type="ECO:0000256" key="10">
    <source>
        <dbReference type="ARBA" id="ARBA00031499"/>
    </source>
</evidence>
<dbReference type="NCBIfam" id="TIGR00435">
    <property type="entry name" value="cysS"/>
    <property type="match status" value="1"/>
</dbReference>
<dbReference type="Gene3D" id="1.20.120.1910">
    <property type="entry name" value="Cysteine-tRNA ligase, C-terminal anti-codon recognition domain"/>
    <property type="match status" value="1"/>
</dbReference>
<dbReference type="InterPro" id="IPR015803">
    <property type="entry name" value="Cys-tRNA-ligase"/>
</dbReference>
<evidence type="ECO:0000256" key="8">
    <source>
        <dbReference type="ARBA" id="ARBA00022917"/>
    </source>
</evidence>
<dbReference type="EC" id="6.1.1.16" evidence="2"/>
<keyword evidence="6" id="KW-0862">Zinc</keyword>
<dbReference type="SUPFAM" id="SSF52374">
    <property type="entry name" value="Nucleotidylyl transferase"/>
    <property type="match status" value="1"/>
</dbReference>
<evidence type="ECO:0000259" key="12">
    <source>
        <dbReference type="Pfam" id="PF01406"/>
    </source>
</evidence>
<evidence type="ECO:0000256" key="3">
    <source>
        <dbReference type="ARBA" id="ARBA00022598"/>
    </source>
</evidence>
<proteinExistence type="inferred from homology"/>
<sequence length="810" mass="94231">MPSLAIRNSLTRKKEPFCPWKEGSKTVSCYICGPTVYDSAHVGHARNYLSFDTIRRILEGYFGYDVEVQMNITDVDDKIIKKSKELKEDFGVISARYEQEFWEDMDKLNCIPPTYITRVTDYIPEIISFIEKIIQKGYAYEAEGSVYFDTQAFTRAGFKYGKLEPTSVGDTERLMEGEGSWASQQSRSEKKSAGDFALWKKSQIDEPGWHSPWGYGRPGWHVECSAMASCISGSCLDMHCGGEDLRFPHHENELAQSAAYFEKDEWVKFFLHSGHLHIEGLKMSKSLKNFITIRSILERYTARQLRLFVLQHHYAARMNYSEQGMQEAVNVEKFFSEFFKNFFAVEREQKKKGIVCRRQKNGERECGLLLELKKRKEEIHEALCDDFDTPAVILSLQSLVRASNLYIQAEGVEYIDIMLVKDVVRYVTRLLTILGLGRPYSEELGFGDQVAIQKTSNQDFIYGLVDVFVESRDKIRELLIPLLKQWQKGSHLTKNGLSLEHQFVCVIVDVCIRMFHIASFFSKELSSCFDSLQEKMLLMKENEELETASRTLFVACRSLERFEIHNRLDTLLDMLMKHLDSLLTTLMCNDYSLKVKEGLQYMKAGVMEFLESLLNLVYEFSVTEVSQDDLKSFFSCILQYLETKDRNEARQGLLAALECLVRPYSRPIKCILEELDYVRDKKLIEYGIRIEDSVKGSRWKMEDPDELKKEILAKQQQEAAKREEKKKRQEEAQKKLLEELERGRLPPNEMFKQGEWQGQFSKYDSDGIPTHDIDNKEIPKSQRKKLMKEYEKQKKLHEKYLHSRGSVDNS</sequence>
<dbReference type="AlphaFoldDB" id="A0AAV9I908"/>
<evidence type="ECO:0000256" key="11">
    <source>
        <dbReference type="SAM" id="MobiDB-lite"/>
    </source>
</evidence>
<reference evidence="13 14" key="1">
    <citation type="submission" date="2022-07" db="EMBL/GenBank/DDBJ databases">
        <title>Genome-wide signatures of adaptation to extreme environments.</title>
        <authorList>
            <person name="Cho C.H."/>
            <person name="Yoon H.S."/>
        </authorList>
    </citation>
    <scope>NUCLEOTIDE SEQUENCE [LARGE SCALE GENOMIC DNA]</scope>
    <source>
        <strain evidence="13 14">108.79 E11</strain>
    </source>
</reference>
<dbReference type="GO" id="GO:0005737">
    <property type="term" value="C:cytoplasm"/>
    <property type="evidence" value="ECO:0007669"/>
    <property type="project" value="TreeGrafter"/>
</dbReference>
<dbReference type="GO" id="GO:0005524">
    <property type="term" value="F:ATP binding"/>
    <property type="evidence" value="ECO:0007669"/>
    <property type="project" value="UniProtKB-KW"/>
</dbReference>
<evidence type="ECO:0000256" key="4">
    <source>
        <dbReference type="ARBA" id="ARBA00022723"/>
    </source>
</evidence>
<comment type="cofactor">
    <cofactor evidence="1">
        <name>Zn(2+)</name>
        <dbReference type="ChEBI" id="CHEBI:29105"/>
    </cofactor>
</comment>
<dbReference type="EMBL" id="JANCYU010000020">
    <property type="protein sequence ID" value="KAK4523736.1"/>
    <property type="molecule type" value="Genomic_DNA"/>
</dbReference>
<evidence type="ECO:0000313" key="13">
    <source>
        <dbReference type="EMBL" id="KAK4523736.1"/>
    </source>
</evidence>
<evidence type="ECO:0000256" key="2">
    <source>
        <dbReference type="ARBA" id="ARBA00012832"/>
    </source>
</evidence>
<keyword evidence="7" id="KW-0067">ATP-binding</keyword>
<dbReference type="InterPro" id="IPR009080">
    <property type="entry name" value="tRNAsynth_Ia_anticodon-bd"/>
</dbReference>
<dbReference type="InterPro" id="IPR032678">
    <property type="entry name" value="tRNA-synt_1_cat_dom"/>
</dbReference>
<gene>
    <name evidence="13" type="ORF">GAYE_SCF00G1632</name>
</gene>
<keyword evidence="4" id="KW-0479">Metal-binding</keyword>
<dbReference type="Gene3D" id="3.40.50.620">
    <property type="entry name" value="HUPs"/>
    <property type="match status" value="1"/>
</dbReference>
<dbReference type="CDD" id="cd00672">
    <property type="entry name" value="CysRS_core"/>
    <property type="match status" value="1"/>
</dbReference>
<evidence type="ECO:0000313" key="14">
    <source>
        <dbReference type="Proteomes" id="UP001300502"/>
    </source>
</evidence>
<protein>
    <recommendedName>
        <fullName evidence="2">cysteine--tRNA ligase</fullName>
        <ecNumber evidence="2">6.1.1.16</ecNumber>
    </recommendedName>
    <alternativeName>
        <fullName evidence="10">Cysteinyl-tRNA synthetase</fullName>
    </alternativeName>
</protein>